<feature type="region of interest" description="Disordered" evidence="8">
    <location>
        <begin position="299"/>
        <end position="340"/>
    </location>
</feature>
<dbReference type="EMBL" id="NWUJ01000002">
    <property type="protein sequence ID" value="PFH37296.1"/>
    <property type="molecule type" value="Genomic_DNA"/>
</dbReference>
<dbReference type="SUPFAM" id="SSF53623">
    <property type="entry name" value="MurD-like peptide ligases, catalytic domain"/>
    <property type="match status" value="1"/>
</dbReference>
<dbReference type="AlphaFoldDB" id="A0A2A9MMG4"/>
<dbReference type="InterPro" id="IPR001645">
    <property type="entry name" value="Folylpolyglutamate_synth"/>
</dbReference>
<dbReference type="InterPro" id="IPR036565">
    <property type="entry name" value="Mur-like_cat_sf"/>
</dbReference>
<dbReference type="InterPro" id="IPR013221">
    <property type="entry name" value="Mur_ligase_cen"/>
</dbReference>
<keyword evidence="2" id="KW-0436">Ligase</keyword>
<gene>
    <name evidence="10" type="ORF">BESB_037540</name>
</gene>
<sequence length="599" mass="65263">MAAAVGEAAAAASVGLVRSYKACLRQLFRHHGMRLGTDRVKAVATSLGNPQDDFDVIHVAGTNGKGTTCAKIAACLSLKGYKVGTYTSPHILCLRERIRVDNQMIPEDSVVALYNRVVQTASHMNVSLSFFEILTHIAFLYFAQEEVDWAVVETGLGGRYDATNIISVPRCTVITSIGWDHMNILGKTLDKIAQEKSGIIKPKVPVVLGPSAAVHQCFWRRASSLGSEVVEVAAEPRGEDFEDENIRICRAVVEKVLHLDLLPNQLESALAIQLPLRAHVLSRLDLQLASELCGVPPRSRPGSLELPGRGSASSVNAKRRDSQNGAKSASGATETSRSDLRDHALFDTPHAVVVDLAHNESAIERFLQFASHHYFGIPVRLVVSLSKERDATVLQPIINYLSFSKNNRLVRVHFVEADHERAKRAVSLLEELETSDAITAALRTQLLAGLEEQHRALSEGSDNQREINASSSADDGALTKTLEQLQKQEERQRKLEERAAALKDIPEVIRPHAHLLETCGPGNLPDVLRFAYRQATAEQSVLLVCGTFFMMREVVSCLGFLHGPTDDIDMNEQFPPHAAAPVDVSAAAAPSDAVAPPPA</sequence>
<dbReference type="STRING" id="94643.A0A2A9MMG4"/>
<keyword evidence="4" id="KW-0547">Nucleotide-binding</keyword>
<dbReference type="GO" id="GO:0005739">
    <property type="term" value="C:mitochondrion"/>
    <property type="evidence" value="ECO:0007669"/>
    <property type="project" value="TreeGrafter"/>
</dbReference>
<dbReference type="PROSITE" id="PS01012">
    <property type="entry name" value="FOLYLPOLYGLU_SYNT_2"/>
    <property type="match status" value="1"/>
</dbReference>
<dbReference type="PANTHER" id="PTHR11136">
    <property type="entry name" value="FOLYLPOLYGLUTAMATE SYNTHASE-RELATED"/>
    <property type="match status" value="1"/>
</dbReference>
<feature type="compositionally biased region" description="Polar residues" evidence="8">
    <location>
        <begin position="323"/>
        <end position="335"/>
    </location>
</feature>
<dbReference type="InterPro" id="IPR018109">
    <property type="entry name" value="Folylpolyglutamate_synth_CS"/>
</dbReference>
<dbReference type="RefSeq" id="XP_029221305.1">
    <property type="nucleotide sequence ID" value="XM_029362340.1"/>
</dbReference>
<evidence type="ECO:0000256" key="1">
    <source>
        <dbReference type="ARBA" id="ARBA00008276"/>
    </source>
</evidence>
<dbReference type="GO" id="GO:0046872">
    <property type="term" value="F:metal ion binding"/>
    <property type="evidence" value="ECO:0007669"/>
    <property type="project" value="UniProtKB-KW"/>
</dbReference>
<dbReference type="InterPro" id="IPR036615">
    <property type="entry name" value="Mur_ligase_C_dom_sf"/>
</dbReference>
<dbReference type="GO" id="GO:0008841">
    <property type="term" value="F:dihydrofolate synthase activity"/>
    <property type="evidence" value="ECO:0007669"/>
    <property type="project" value="TreeGrafter"/>
</dbReference>
<reference evidence="10 11" key="1">
    <citation type="submission" date="2017-09" db="EMBL/GenBank/DDBJ databases">
        <title>Genome sequencing of Besnoitia besnoiti strain Bb-Ger1.</title>
        <authorList>
            <person name="Schares G."/>
            <person name="Venepally P."/>
            <person name="Lorenzi H.A."/>
        </authorList>
    </citation>
    <scope>NUCLEOTIDE SEQUENCE [LARGE SCALE GENOMIC DNA]</scope>
    <source>
        <strain evidence="10 11">Bb-Ger1</strain>
    </source>
</reference>
<dbReference type="NCBIfam" id="TIGR01499">
    <property type="entry name" value="folC"/>
    <property type="match status" value="1"/>
</dbReference>
<evidence type="ECO:0000313" key="10">
    <source>
        <dbReference type="EMBL" id="PFH37296.1"/>
    </source>
</evidence>
<dbReference type="Gene3D" id="3.90.190.20">
    <property type="entry name" value="Mur ligase, C-terminal domain"/>
    <property type="match status" value="1"/>
</dbReference>
<keyword evidence="11" id="KW-1185">Reference proteome</keyword>
<feature type="coiled-coil region" evidence="7">
    <location>
        <begin position="478"/>
        <end position="505"/>
    </location>
</feature>
<comment type="similarity">
    <text evidence="1">Belongs to the folylpolyglutamate synthase family.</text>
</comment>
<proteinExistence type="inferred from homology"/>
<organism evidence="10 11">
    <name type="scientific">Besnoitia besnoiti</name>
    <name type="common">Apicomplexan protozoan</name>
    <dbReference type="NCBI Taxonomy" id="94643"/>
    <lineage>
        <taxon>Eukaryota</taxon>
        <taxon>Sar</taxon>
        <taxon>Alveolata</taxon>
        <taxon>Apicomplexa</taxon>
        <taxon>Conoidasida</taxon>
        <taxon>Coccidia</taxon>
        <taxon>Eucoccidiorida</taxon>
        <taxon>Eimeriorina</taxon>
        <taxon>Sarcocystidae</taxon>
        <taxon>Besnoitia</taxon>
    </lineage>
</organism>
<evidence type="ECO:0000313" key="11">
    <source>
        <dbReference type="Proteomes" id="UP000224006"/>
    </source>
</evidence>
<keyword evidence="7" id="KW-0175">Coiled coil</keyword>
<evidence type="ECO:0000256" key="4">
    <source>
        <dbReference type="ARBA" id="ARBA00022741"/>
    </source>
</evidence>
<keyword evidence="6" id="KW-0460">Magnesium</keyword>
<dbReference type="SUPFAM" id="SSF53244">
    <property type="entry name" value="MurD-like peptide ligases, peptide-binding domain"/>
    <property type="match status" value="1"/>
</dbReference>
<dbReference type="VEuPathDB" id="ToxoDB:BESB_037540"/>
<dbReference type="GO" id="GO:0005829">
    <property type="term" value="C:cytosol"/>
    <property type="evidence" value="ECO:0007669"/>
    <property type="project" value="TreeGrafter"/>
</dbReference>
<dbReference type="KEGG" id="bbes:BESB_037540"/>
<dbReference type="OrthoDB" id="5212574at2759"/>
<evidence type="ECO:0000256" key="5">
    <source>
        <dbReference type="ARBA" id="ARBA00022840"/>
    </source>
</evidence>
<name>A0A2A9MMG4_BESBE</name>
<protein>
    <submittedName>
        <fullName evidence="10">Bifunctional protein FolC subfamily protein</fullName>
    </submittedName>
</protein>
<evidence type="ECO:0000256" key="8">
    <source>
        <dbReference type="SAM" id="MobiDB-lite"/>
    </source>
</evidence>
<dbReference type="Proteomes" id="UP000224006">
    <property type="component" value="Chromosome II"/>
</dbReference>
<keyword evidence="5" id="KW-0067">ATP-binding</keyword>
<dbReference type="GeneID" id="40308735"/>
<accession>A0A2A9MMG4</accession>
<dbReference type="PANTHER" id="PTHR11136:SF0">
    <property type="entry name" value="DIHYDROFOLATE SYNTHETASE-RELATED"/>
    <property type="match status" value="1"/>
</dbReference>
<evidence type="ECO:0000259" key="9">
    <source>
        <dbReference type="Pfam" id="PF08245"/>
    </source>
</evidence>
<evidence type="ECO:0000256" key="6">
    <source>
        <dbReference type="ARBA" id="ARBA00022842"/>
    </source>
</evidence>
<keyword evidence="3" id="KW-0479">Metal-binding</keyword>
<dbReference type="GO" id="GO:0005524">
    <property type="term" value="F:ATP binding"/>
    <property type="evidence" value="ECO:0007669"/>
    <property type="project" value="UniProtKB-KW"/>
</dbReference>
<comment type="caution">
    <text evidence="10">The sequence shown here is derived from an EMBL/GenBank/DDBJ whole genome shotgun (WGS) entry which is preliminary data.</text>
</comment>
<feature type="domain" description="Mur ligase central" evidence="9">
    <location>
        <begin position="59"/>
        <end position="203"/>
    </location>
</feature>
<evidence type="ECO:0000256" key="3">
    <source>
        <dbReference type="ARBA" id="ARBA00022723"/>
    </source>
</evidence>
<dbReference type="Gene3D" id="3.40.1190.10">
    <property type="entry name" value="Mur-like, catalytic domain"/>
    <property type="match status" value="1"/>
</dbReference>
<dbReference type="Pfam" id="PF08245">
    <property type="entry name" value="Mur_ligase_M"/>
    <property type="match status" value="1"/>
</dbReference>
<evidence type="ECO:0000256" key="2">
    <source>
        <dbReference type="ARBA" id="ARBA00022598"/>
    </source>
</evidence>
<evidence type="ECO:0000256" key="7">
    <source>
        <dbReference type="SAM" id="Coils"/>
    </source>
</evidence>
<dbReference type="GO" id="GO:0004326">
    <property type="term" value="F:tetrahydrofolylpolyglutamate synthase activity"/>
    <property type="evidence" value="ECO:0007669"/>
    <property type="project" value="InterPro"/>
</dbReference>